<sequence>MHGDPHLDGGCEHLGQDADETRALGKRDMTSANATTRSDRRELSQVVIRAERELLARERLAAQLERARTRNAHVESNERMLIQLGR</sequence>
<organism evidence="3 4">
    <name type="scientific">Archangium minus</name>
    <dbReference type="NCBI Taxonomy" id="83450"/>
    <lineage>
        <taxon>Bacteria</taxon>
        <taxon>Pseudomonadati</taxon>
        <taxon>Myxococcota</taxon>
        <taxon>Myxococcia</taxon>
        <taxon>Myxococcales</taxon>
        <taxon>Cystobacterineae</taxon>
        <taxon>Archangiaceae</taxon>
        <taxon>Archangium</taxon>
    </lineage>
</organism>
<evidence type="ECO:0000313" key="4">
    <source>
        <dbReference type="Proteomes" id="UP001611383"/>
    </source>
</evidence>
<gene>
    <name evidence="3" type="ORF">F0U60_00505</name>
</gene>
<proteinExistence type="predicted"/>
<protein>
    <submittedName>
        <fullName evidence="3">Uncharacterized protein</fullName>
    </submittedName>
</protein>
<feature type="region of interest" description="Disordered" evidence="2">
    <location>
        <begin position="1"/>
        <end position="42"/>
    </location>
</feature>
<feature type="coiled-coil region" evidence="1">
    <location>
        <begin position="47"/>
        <end position="77"/>
    </location>
</feature>
<evidence type="ECO:0000256" key="2">
    <source>
        <dbReference type="SAM" id="MobiDB-lite"/>
    </source>
</evidence>
<name>A0ABY9WG24_9BACT</name>
<keyword evidence="1" id="KW-0175">Coiled coil</keyword>
<feature type="compositionally biased region" description="Basic and acidic residues" evidence="2">
    <location>
        <begin position="1"/>
        <end position="29"/>
    </location>
</feature>
<evidence type="ECO:0000256" key="1">
    <source>
        <dbReference type="SAM" id="Coils"/>
    </source>
</evidence>
<dbReference type="Proteomes" id="UP001611383">
    <property type="component" value="Chromosome"/>
</dbReference>
<reference evidence="3 4" key="1">
    <citation type="submission" date="2019-08" db="EMBL/GenBank/DDBJ databases">
        <title>Archangium and Cystobacter genomes.</title>
        <authorList>
            <person name="Chen I.-C.K."/>
            <person name="Wielgoss S."/>
        </authorList>
    </citation>
    <scope>NUCLEOTIDE SEQUENCE [LARGE SCALE GENOMIC DNA]</scope>
    <source>
        <strain evidence="3 4">Cbm 6</strain>
    </source>
</reference>
<accession>A0ABY9WG24</accession>
<evidence type="ECO:0000313" key="3">
    <source>
        <dbReference type="EMBL" id="WNG42745.1"/>
    </source>
</evidence>
<dbReference type="EMBL" id="CP043494">
    <property type="protein sequence ID" value="WNG42745.1"/>
    <property type="molecule type" value="Genomic_DNA"/>
</dbReference>
<keyword evidence="4" id="KW-1185">Reference proteome</keyword>